<dbReference type="EMBL" id="VSSQ01089950">
    <property type="protein sequence ID" value="MPN36036.1"/>
    <property type="molecule type" value="Genomic_DNA"/>
</dbReference>
<reference evidence="1" key="1">
    <citation type="submission" date="2019-08" db="EMBL/GenBank/DDBJ databases">
        <authorList>
            <person name="Kucharzyk K."/>
            <person name="Murdoch R.W."/>
            <person name="Higgins S."/>
            <person name="Loffler F."/>
        </authorList>
    </citation>
    <scope>NUCLEOTIDE SEQUENCE</scope>
</reference>
<evidence type="ECO:0000313" key="1">
    <source>
        <dbReference type="EMBL" id="MPN36036.1"/>
    </source>
</evidence>
<name>A0A645HBZ2_9ZZZZ</name>
<protein>
    <submittedName>
        <fullName evidence="1">Uncharacterized protein</fullName>
    </submittedName>
</protein>
<organism evidence="1">
    <name type="scientific">bioreactor metagenome</name>
    <dbReference type="NCBI Taxonomy" id="1076179"/>
    <lineage>
        <taxon>unclassified sequences</taxon>
        <taxon>metagenomes</taxon>
        <taxon>ecological metagenomes</taxon>
    </lineage>
</organism>
<proteinExistence type="predicted"/>
<gene>
    <name evidence="1" type="ORF">SDC9_183541</name>
</gene>
<comment type="caution">
    <text evidence="1">The sequence shown here is derived from an EMBL/GenBank/DDBJ whole genome shotgun (WGS) entry which is preliminary data.</text>
</comment>
<dbReference type="AlphaFoldDB" id="A0A645HBZ2"/>
<accession>A0A645HBZ2</accession>
<sequence length="144" mass="15911">MAQGLKQRDHIDIVFLAELDHCDIIGLGHAAFLPDIFGGVPLNILEFGNDGVVLHRNEHVIDQIGMENLGIIVHQQMGGPQFEIRPVFDLAGLDALIIPQRTQGLHGVERAAGGRADDFDAIRTNAKLIAFRVVHRFRIDGDYD</sequence>